<dbReference type="PANTHER" id="PTHR43875:SF15">
    <property type="entry name" value="TREHALOSE IMPORT ATP-BINDING PROTEIN SUGC"/>
    <property type="match status" value="1"/>
</dbReference>
<sequence>MPTIELSHVSKVYGTSTLAVDDVSLTIADREFVVLIGPSGCGKSTLLRMLAGLEDVTAGDVVVDGRRVNDVHPKNRDVSMVFQNYALYPHMSVAQNIAFGLRLRRVPRAAVREKVEQVAATLGLTRYLDRPPAELSGGQRQRVALARAMVQESRIFLMDEPLSNLDAKLRSTMRSEILDLHRQLGVTTVYVTHDQVEAMTMADRVVLMRDGVVRQQGAPRDLYRHPVEQFVATFLGEPEINLLPAEVSAGTLTAPGVTTPRGWLPPGTAAATGPVVLGVRPEHVHLGGPDGGSDGDARLPAEVALVERRGDDAYVTLRADTTRLVAKVPADTPLRVGDAATARFAATRVHAFDATTGAALAG</sequence>
<dbReference type="CDD" id="cd03301">
    <property type="entry name" value="ABC_MalK_N"/>
    <property type="match status" value="1"/>
</dbReference>
<protein>
    <submittedName>
        <fullName evidence="8">ABC transporter ATP-binding protein</fullName>
    </submittedName>
</protein>
<organism evidence="8 9">
    <name type="scientific">Cellulomonas triticagri</name>
    <dbReference type="NCBI Taxonomy" id="2483352"/>
    <lineage>
        <taxon>Bacteria</taxon>
        <taxon>Bacillati</taxon>
        <taxon>Actinomycetota</taxon>
        <taxon>Actinomycetes</taxon>
        <taxon>Micrococcales</taxon>
        <taxon>Cellulomonadaceae</taxon>
        <taxon>Cellulomonas</taxon>
    </lineage>
</organism>
<keyword evidence="1" id="KW-0813">Transport</keyword>
<dbReference type="SUPFAM" id="SSF50331">
    <property type="entry name" value="MOP-like"/>
    <property type="match status" value="1"/>
</dbReference>
<dbReference type="OrthoDB" id="9802264at2"/>
<keyword evidence="9" id="KW-1185">Reference proteome</keyword>
<dbReference type="GO" id="GO:0140359">
    <property type="term" value="F:ABC-type transporter activity"/>
    <property type="evidence" value="ECO:0007669"/>
    <property type="project" value="InterPro"/>
</dbReference>
<dbReference type="Proteomes" id="UP000269289">
    <property type="component" value="Unassembled WGS sequence"/>
</dbReference>
<dbReference type="EMBL" id="RFFI01000156">
    <property type="protein sequence ID" value="RMI03681.1"/>
    <property type="molecule type" value="Genomic_DNA"/>
</dbReference>
<dbReference type="InterPro" id="IPR027417">
    <property type="entry name" value="P-loop_NTPase"/>
</dbReference>
<dbReference type="GO" id="GO:0005524">
    <property type="term" value="F:ATP binding"/>
    <property type="evidence" value="ECO:0007669"/>
    <property type="project" value="UniProtKB-KW"/>
</dbReference>
<comment type="caution">
    <text evidence="8">The sequence shown here is derived from an EMBL/GenBank/DDBJ whole genome shotgun (WGS) entry which is preliminary data.</text>
</comment>
<dbReference type="InterPro" id="IPR008995">
    <property type="entry name" value="Mo/tungstate-bd_C_term_dom"/>
</dbReference>
<dbReference type="Pfam" id="PF08402">
    <property type="entry name" value="TOBE_2"/>
    <property type="match status" value="1"/>
</dbReference>
<evidence type="ECO:0000313" key="9">
    <source>
        <dbReference type="Proteomes" id="UP000269289"/>
    </source>
</evidence>
<keyword evidence="2" id="KW-1003">Cell membrane</keyword>
<keyword evidence="6" id="KW-0472">Membrane</keyword>
<accession>A0A3M2IUT5</accession>
<dbReference type="InterPro" id="IPR047641">
    <property type="entry name" value="ABC_transpr_MalK/UgpC-like"/>
</dbReference>
<dbReference type="FunFam" id="3.40.50.300:FF:000042">
    <property type="entry name" value="Maltose/maltodextrin ABC transporter, ATP-binding protein"/>
    <property type="match status" value="1"/>
</dbReference>
<dbReference type="InterPro" id="IPR013611">
    <property type="entry name" value="Transp-assoc_OB_typ2"/>
</dbReference>
<feature type="domain" description="ABC transporter" evidence="7">
    <location>
        <begin position="4"/>
        <end position="235"/>
    </location>
</feature>
<evidence type="ECO:0000256" key="6">
    <source>
        <dbReference type="ARBA" id="ARBA00023136"/>
    </source>
</evidence>
<evidence type="ECO:0000256" key="3">
    <source>
        <dbReference type="ARBA" id="ARBA00022741"/>
    </source>
</evidence>
<proteinExistence type="predicted"/>
<dbReference type="PROSITE" id="PS00211">
    <property type="entry name" value="ABC_TRANSPORTER_1"/>
    <property type="match status" value="1"/>
</dbReference>
<dbReference type="PANTHER" id="PTHR43875">
    <property type="entry name" value="MALTODEXTRIN IMPORT ATP-BINDING PROTEIN MSMX"/>
    <property type="match status" value="1"/>
</dbReference>
<dbReference type="InterPro" id="IPR012340">
    <property type="entry name" value="NA-bd_OB-fold"/>
</dbReference>
<name>A0A3M2IUT5_9CELL</name>
<dbReference type="InterPro" id="IPR017871">
    <property type="entry name" value="ABC_transporter-like_CS"/>
</dbReference>
<dbReference type="InterPro" id="IPR003593">
    <property type="entry name" value="AAA+_ATPase"/>
</dbReference>
<evidence type="ECO:0000256" key="1">
    <source>
        <dbReference type="ARBA" id="ARBA00022448"/>
    </source>
</evidence>
<dbReference type="RefSeq" id="WP_122151141.1">
    <property type="nucleotide sequence ID" value="NZ_RFFI01000156.1"/>
</dbReference>
<dbReference type="Pfam" id="PF00005">
    <property type="entry name" value="ABC_tran"/>
    <property type="match status" value="1"/>
</dbReference>
<dbReference type="InterPro" id="IPR003439">
    <property type="entry name" value="ABC_transporter-like_ATP-bd"/>
</dbReference>
<dbReference type="InterPro" id="IPR015855">
    <property type="entry name" value="ABC_transpr_MalK-like"/>
</dbReference>
<keyword evidence="3" id="KW-0547">Nucleotide-binding</keyword>
<evidence type="ECO:0000256" key="2">
    <source>
        <dbReference type="ARBA" id="ARBA00022475"/>
    </source>
</evidence>
<keyword evidence="4 8" id="KW-0067">ATP-binding</keyword>
<gene>
    <name evidence="8" type="ORF">EBM89_18775</name>
</gene>
<reference evidence="8 9" key="1">
    <citation type="submission" date="2018-10" db="EMBL/GenBank/DDBJ databases">
        <title>Isolation, diversity and antifungal activity of actinobacteria from wheat.</title>
        <authorList>
            <person name="Han C."/>
        </authorList>
    </citation>
    <scope>NUCLEOTIDE SEQUENCE [LARGE SCALE GENOMIC DNA]</scope>
    <source>
        <strain evidence="8 9">NEAU-YY56</strain>
    </source>
</reference>
<dbReference type="NCBIfam" id="NF008653">
    <property type="entry name" value="PRK11650.1"/>
    <property type="match status" value="1"/>
</dbReference>
<keyword evidence="5" id="KW-1278">Translocase</keyword>
<dbReference type="GO" id="GO:0008643">
    <property type="term" value="P:carbohydrate transport"/>
    <property type="evidence" value="ECO:0007669"/>
    <property type="project" value="InterPro"/>
</dbReference>
<dbReference type="SMART" id="SM00382">
    <property type="entry name" value="AAA"/>
    <property type="match status" value="1"/>
</dbReference>
<evidence type="ECO:0000256" key="4">
    <source>
        <dbReference type="ARBA" id="ARBA00022840"/>
    </source>
</evidence>
<evidence type="ECO:0000313" key="8">
    <source>
        <dbReference type="EMBL" id="RMI03681.1"/>
    </source>
</evidence>
<dbReference type="Gene3D" id="2.40.50.100">
    <property type="match status" value="1"/>
</dbReference>
<dbReference type="Gene3D" id="2.40.50.140">
    <property type="entry name" value="Nucleic acid-binding proteins"/>
    <property type="match status" value="1"/>
</dbReference>
<dbReference type="GO" id="GO:0055052">
    <property type="term" value="C:ATP-binding cassette (ABC) transporter complex, substrate-binding subunit-containing"/>
    <property type="evidence" value="ECO:0007669"/>
    <property type="project" value="TreeGrafter"/>
</dbReference>
<dbReference type="AlphaFoldDB" id="A0A3M2IUT5"/>
<evidence type="ECO:0000259" key="7">
    <source>
        <dbReference type="PROSITE" id="PS50893"/>
    </source>
</evidence>
<dbReference type="SUPFAM" id="SSF52540">
    <property type="entry name" value="P-loop containing nucleoside triphosphate hydrolases"/>
    <property type="match status" value="1"/>
</dbReference>
<evidence type="ECO:0000256" key="5">
    <source>
        <dbReference type="ARBA" id="ARBA00022967"/>
    </source>
</evidence>
<dbReference type="GO" id="GO:0016887">
    <property type="term" value="F:ATP hydrolysis activity"/>
    <property type="evidence" value="ECO:0007669"/>
    <property type="project" value="InterPro"/>
</dbReference>
<dbReference type="PROSITE" id="PS50893">
    <property type="entry name" value="ABC_TRANSPORTER_2"/>
    <property type="match status" value="1"/>
</dbReference>
<dbReference type="Gene3D" id="3.40.50.300">
    <property type="entry name" value="P-loop containing nucleotide triphosphate hydrolases"/>
    <property type="match status" value="1"/>
</dbReference>